<evidence type="ECO:0000259" key="1">
    <source>
        <dbReference type="Pfam" id="PF13474"/>
    </source>
</evidence>
<reference evidence="3" key="1">
    <citation type="journal article" date="2019" name="Int. J. Syst. Evol. Microbiol.">
        <title>The Global Catalogue of Microorganisms (GCM) 10K type strain sequencing project: providing services to taxonomists for standard genome sequencing and annotation.</title>
        <authorList>
            <consortium name="The Broad Institute Genomics Platform"/>
            <consortium name="The Broad Institute Genome Sequencing Center for Infectious Disease"/>
            <person name="Wu L."/>
            <person name="Ma J."/>
        </authorList>
    </citation>
    <scope>NUCLEOTIDE SEQUENCE [LARGE SCALE GENOMIC DNA]</scope>
    <source>
        <strain evidence="3">CGMCC 4.7643</strain>
    </source>
</reference>
<dbReference type="InterPro" id="IPR037401">
    <property type="entry name" value="SnoaL-like"/>
</dbReference>
<feature type="domain" description="SnoaL-like" evidence="1">
    <location>
        <begin position="11"/>
        <end position="131"/>
    </location>
</feature>
<dbReference type="SUPFAM" id="SSF54427">
    <property type="entry name" value="NTF2-like"/>
    <property type="match status" value="1"/>
</dbReference>
<accession>A0ABW5GQ11</accession>
<name>A0ABW5GQ11_9PSEU</name>
<dbReference type="Proteomes" id="UP001597419">
    <property type="component" value="Unassembled WGS sequence"/>
</dbReference>
<evidence type="ECO:0000313" key="3">
    <source>
        <dbReference type="Proteomes" id="UP001597419"/>
    </source>
</evidence>
<dbReference type="RefSeq" id="WP_345392767.1">
    <property type="nucleotide sequence ID" value="NZ_BAABHG010000005.1"/>
</dbReference>
<dbReference type="Gene3D" id="3.10.450.50">
    <property type="match status" value="1"/>
</dbReference>
<comment type="caution">
    <text evidence="2">The sequence shown here is derived from an EMBL/GenBank/DDBJ whole genome shotgun (WGS) entry which is preliminary data.</text>
</comment>
<organism evidence="2 3">
    <name type="scientific">Amycolatopsis samaneae</name>
    <dbReference type="NCBI Taxonomy" id="664691"/>
    <lineage>
        <taxon>Bacteria</taxon>
        <taxon>Bacillati</taxon>
        <taxon>Actinomycetota</taxon>
        <taxon>Actinomycetes</taxon>
        <taxon>Pseudonocardiales</taxon>
        <taxon>Pseudonocardiaceae</taxon>
        <taxon>Amycolatopsis</taxon>
    </lineage>
</organism>
<dbReference type="Pfam" id="PF13474">
    <property type="entry name" value="SnoaL_3"/>
    <property type="match status" value="1"/>
</dbReference>
<protein>
    <submittedName>
        <fullName evidence="2">YybH family protein</fullName>
    </submittedName>
</protein>
<gene>
    <name evidence="2" type="ORF">ACFSYJ_30535</name>
</gene>
<dbReference type="EMBL" id="JBHUKU010000020">
    <property type="protein sequence ID" value="MFD2462982.1"/>
    <property type="molecule type" value="Genomic_DNA"/>
</dbReference>
<sequence>MTGKDVVAEITDLVRARAEAVRAKDVAALLGRYDENVVLFDAVGELRERGVAAERARLVAWFAAYDGPITLTIRHIEVAASDGIAFAHYVFQVRGTMTDGTAVSMWVRSTVGFRATAGVWRIVHEHSSVPFDAATGEALVALAP</sequence>
<proteinExistence type="predicted"/>
<keyword evidence="3" id="KW-1185">Reference proteome</keyword>
<dbReference type="InterPro" id="IPR032710">
    <property type="entry name" value="NTF2-like_dom_sf"/>
</dbReference>
<evidence type="ECO:0000313" key="2">
    <source>
        <dbReference type="EMBL" id="MFD2462982.1"/>
    </source>
</evidence>